<dbReference type="STRING" id="1123397.SAMN05660831_01493"/>
<dbReference type="EMBL" id="FOMJ01000004">
    <property type="protein sequence ID" value="SFD34905.1"/>
    <property type="molecule type" value="Genomic_DNA"/>
</dbReference>
<keyword evidence="2" id="KW-0732">Signal</keyword>
<dbReference type="RefSeq" id="WP_093428136.1">
    <property type="nucleotide sequence ID" value="NZ_FOMJ01000004.1"/>
</dbReference>
<dbReference type="PROSITE" id="PS51257">
    <property type="entry name" value="PROKAR_LIPOPROTEIN"/>
    <property type="match status" value="1"/>
</dbReference>
<sequence length="495" mass="52026">MMPRLPRSAVHKAAIPLFMTLLAIFLAACVPQEDTTIAGNQQNDGGISGTGYSSGPVDGFGSIYVNGIRYATGDATLYIDGAKSNRDEREALGVGMVVTVTGNRDAQGDSGTAETVRYRPLLRGPVADISLDVDGLGSLTVLGRTVIIDRGTVFADRTGKGLIGPEAITTEQAVEVSGYPEGNDFRATRLAVLNDDGAIAVSGSVETATADTVTLQSETEVRYGTGTDLTDLPAAPEDWSGRVVHIRGNHSNGGLQADAITGLTGLGLELPADEDGEVEATGRVTSNWDESTASFGFNGARVTLTDRTEFEDSRKPADLKTSERIELEAEYRDGTLTAEEIEFLEEPTETAFEGALEAVGSVDPNGRVTHLTLFGVEMAVTPRTRLDLDDEGGALTAGDCVEVLLRPASNQPDGEGALALQLEREDDEGCEAEIEGTVTVVQNGGDTVVIAGVTVDLSGTGTSASVGDRLEVEGSWEGNTFQASEVEREDEEDDD</sequence>
<proteinExistence type="predicted"/>
<protein>
    <recommendedName>
        <fullName evidence="3">DUF5666 domain-containing protein</fullName>
    </recommendedName>
</protein>
<feature type="domain" description="DUF5666" evidence="3">
    <location>
        <begin position="281"/>
        <end position="342"/>
    </location>
</feature>
<keyword evidence="5" id="KW-1185">Reference proteome</keyword>
<evidence type="ECO:0000313" key="5">
    <source>
        <dbReference type="Proteomes" id="UP000198611"/>
    </source>
</evidence>
<dbReference type="AlphaFoldDB" id="A0A1I1RKN6"/>
<name>A0A1I1RKN6_9GAMM</name>
<feature type="domain" description="DUF5666" evidence="3">
    <location>
        <begin position="124"/>
        <end position="189"/>
    </location>
</feature>
<dbReference type="InterPro" id="IPR043724">
    <property type="entry name" value="DUF5666"/>
</dbReference>
<organism evidence="4 5">
    <name type="scientific">Thiohalospira halophila DSM 15071</name>
    <dbReference type="NCBI Taxonomy" id="1123397"/>
    <lineage>
        <taxon>Bacteria</taxon>
        <taxon>Pseudomonadati</taxon>
        <taxon>Pseudomonadota</taxon>
        <taxon>Gammaproteobacteria</taxon>
        <taxon>Thiohalospirales</taxon>
        <taxon>Thiohalospiraceae</taxon>
        <taxon>Thiohalospira</taxon>
    </lineage>
</organism>
<evidence type="ECO:0000256" key="1">
    <source>
        <dbReference type="SAM" id="MobiDB-lite"/>
    </source>
</evidence>
<evidence type="ECO:0000256" key="2">
    <source>
        <dbReference type="SAM" id="SignalP"/>
    </source>
</evidence>
<feature type="domain" description="DUF5666" evidence="3">
    <location>
        <begin position="361"/>
        <end position="409"/>
    </location>
</feature>
<reference evidence="4 5" key="1">
    <citation type="submission" date="2016-10" db="EMBL/GenBank/DDBJ databases">
        <authorList>
            <person name="de Groot N.N."/>
        </authorList>
    </citation>
    <scope>NUCLEOTIDE SEQUENCE [LARGE SCALE GENOMIC DNA]</scope>
    <source>
        <strain evidence="4 5">HL3</strain>
    </source>
</reference>
<feature type="region of interest" description="Disordered" evidence="1">
    <location>
        <begin position="459"/>
        <end position="495"/>
    </location>
</feature>
<feature type="domain" description="DUF5666" evidence="3">
    <location>
        <begin position="435"/>
        <end position="487"/>
    </location>
</feature>
<dbReference type="Pfam" id="PF18914">
    <property type="entry name" value="DUF5666"/>
    <property type="match status" value="5"/>
</dbReference>
<feature type="signal peptide" evidence="2">
    <location>
        <begin position="1"/>
        <end position="28"/>
    </location>
</feature>
<evidence type="ECO:0000313" key="4">
    <source>
        <dbReference type="EMBL" id="SFD34905.1"/>
    </source>
</evidence>
<accession>A0A1I1RKN6</accession>
<evidence type="ECO:0000259" key="3">
    <source>
        <dbReference type="Pfam" id="PF18914"/>
    </source>
</evidence>
<gene>
    <name evidence="4" type="ORF">SAMN05660831_01493</name>
</gene>
<dbReference type="Proteomes" id="UP000198611">
    <property type="component" value="Unassembled WGS sequence"/>
</dbReference>
<feature type="domain" description="DUF5666" evidence="3">
    <location>
        <begin position="57"/>
        <end position="113"/>
    </location>
</feature>
<dbReference type="OrthoDB" id="5622949at2"/>
<feature type="chain" id="PRO_5011646799" description="DUF5666 domain-containing protein" evidence="2">
    <location>
        <begin position="29"/>
        <end position="495"/>
    </location>
</feature>